<evidence type="ECO:0000313" key="3">
    <source>
        <dbReference type="EMBL" id="KIY99193.1"/>
    </source>
</evidence>
<keyword evidence="2" id="KW-0812">Transmembrane</keyword>
<comment type="similarity">
    <text evidence="1">Belongs to the cytochrome P450 family.</text>
</comment>
<dbReference type="GO" id="GO:0005506">
    <property type="term" value="F:iron ion binding"/>
    <property type="evidence" value="ECO:0007669"/>
    <property type="project" value="InterPro"/>
</dbReference>
<keyword evidence="4" id="KW-1185">Reference proteome</keyword>
<dbReference type="STRING" id="145388.A0A0D2KV05"/>
<dbReference type="InterPro" id="IPR036396">
    <property type="entry name" value="Cyt_P450_sf"/>
</dbReference>
<dbReference type="Pfam" id="PF00067">
    <property type="entry name" value="p450"/>
    <property type="match status" value="1"/>
</dbReference>
<dbReference type="RefSeq" id="XP_013898213.1">
    <property type="nucleotide sequence ID" value="XM_014042759.1"/>
</dbReference>
<keyword evidence="2" id="KW-0472">Membrane</keyword>
<dbReference type="InterPro" id="IPR001128">
    <property type="entry name" value="Cyt_P450"/>
</dbReference>
<dbReference type="GO" id="GO:0016705">
    <property type="term" value="F:oxidoreductase activity, acting on paired donors, with incorporation or reduction of molecular oxygen"/>
    <property type="evidence" value="ECO:0007669"/>
    <property type="project" value="InterPro"/>
</dbReference>
<evidence type="ECO:0000256" key="2">
    <source>
        <dbReference type="SAM" id="Phobius"/>
    </source>
</evidence>
<dbReference type="GO" id="GO:0004497">
    <property type="term" value="F:monooxygenase activity"/>
    <property type="evidence" value="ECO:0007669"/>
    <property type="project" value="InterPro"/>
</dbReference>
<keyword evidence="2" id="KW-1133">Transmembrane helix</keyword>
<dbReference type="Proteomes" id="UP000054498">
    <property type="component" value="Unassembled WGS sequence"/>
</dbReference>
<dbReference type="Gene3D" id="1.10.630.10">
    <property type="entry name" value="Cytochrome P450"/>
    <property type="match status" value="1"/>
</dbReference>
<evidence type="ECO:0000256" key="1">
    <source>
        <dbReference type="ARBA" id="ARBA00010617"/>
    </source>
</evidence>
<dbReference type="KEGG" id="mng:MNEG_8771"/>
<feature type="transmembrane region" description="Helical" evidence="2">
    <location>
        <begin position="37"/>
        <end position="60"/>
    </location>
</feature>
<name>A0A0D2KV05_9CHLO</name>
<accession>A0A0D2KV05</accession>
<organism evidence="3 4">
    <name type="scientific">Monoraphidium neglectum</name>
    <dbReference type="NCBI Taxonomy" id="145388"/>
    <lineage>
        <taxon>Eukaryota</taxon>
        <taxon>Viridiplantae</taxon>
        <taxon>Chlorophyta</taxon>
        <taxon>core chlorophytes</taxon>
        <taxon>Chlorophyceae</taxon>
        <taxon>CS clade</taxon>
        <taxon>Sphaeropleales</taxon>
        <taxon>Selenastraceae</taxon>
        <taxon>Monoraphidium</taxon>
    </lineage>
</organism>
<dbReference type="AlphaFoldDB" id="A0A0D2KV05"/>
<dbReference type="OrthoDB" id="3945418at2759"/>
<proteinExistence type="inferred from homology"/>
<dbReference type="GeneID" id="25741646"/>
<protein>
    <submittedName>
        <fullName evidence="3">Cytochrome P450 55A3</fullName>
    </submittedName>
</protein>
<sequence>MGHLVDSRIASPGDGRDVITRAVVTHLKEGRITRDQLVAHAFLLLVAGNATVASMINLGLYELMTHPDQMEALRSDIDGLMPGAVEEICRYHTASGLALRR</sequence>
<dbReference type="PANTHER" id="PTHR46696">
    <property type="entry name" value="P450, PUTATIVE (EUROFUNG)-RELATED"/>
    <property type="match status" value="1"/>
</dbReference>
<dbReference type="GO" id="GO:0020037">
    <property type="term" value="F:heme binding"/>
    <property type="evidence" value="ECO:0007669"/>
    <property type="project" value="InterPro"/>
</dbReference>
<reference evidence="3 4" key="1">
    <citation type="journal article" date="2013" name="BMC Genomics">
        <title>Reconstruction of the lipid metabolism for the microalga Monoraphidium neglectum from its genome sequence reveals characteristics suitable for biofuel production.</title>
        <authorList>
            <person name="Bogen C."/>
            <person name="Al-Dilaimi A."/>
            <person name="Albersmeier A."/>
            <person name="Wichmann J."/>
            <person name="Grundmann M."/>
            <person name="Rupp O."/>
            <person name="Lauersen K.J."/>
            <person name="Blifernez-Klassen O."/>
            <person name="Kalinowski J."/>
            <person name="Goesmann A."/>
            <person name="Mussgnug J.H."/>
            <person name="Kruse O."/>
        </authorList>
    </citation>
    <scope>NUCLEOTIDE SEQUENCE [LARGE SCALE GENOMIC DNA]</scope>
    <source>
        <strain evidence="3 4">SAG 48.87</strain>
    </source>
</reference>
<dbReference type="SUPFAM" id="SSF48264">
    <property type="entry name" value="Cytochrome P450"/>
    <property type="match status" value="1"/>
</dbReference>
<dbReference type="EMBL" id="KK101924">
    <property type="protein sequence ID" value="KIY99193.1"/>
    <property type="molecule type" value="Genomic_DNA"/>
</dbReference>
<dbReference type="PANTHER" id="PTHR46696:SF6">
    <property type="entry name" value="P450, PUTATIVE (EUROFUNG)-RELATED"/>
    <property type="match status" value="1"/>
</dbReference>
<gene>
    <name evidence="3" type="ORF">MNEG_8771</name>
</gene>
<evidence type="ECO:0000313" key="4">
    <source>
        <dbReference type="Proteomes" id="UP000054498"/>
    </source>
</evidence>